<gene>
    <name evidence="3" type="primary">A01p048950.1_BraROA</name>
    <name evidence="3" type="ORF">IGI04_003454</name>
</gene>
<protein>
    <recommendedName>
        <fullName evidence="2">Flavodoxin-like domain-containing protein</fullName>
    </recommendedName>
</protein>
<organism evidence="3 4">
    <name type="scientific">Brassica rapa subsp. trilocularis</name>
    <dbReference type="NCBI Taxonomy" id="1813537"/>
    <lineage>
        <taxon>Eukaryota</taxon>
        <taxon>Viridiplantae</taxon>
        <taxon>Streptophyta</taxon>
        <taxon>Embryophyta</taxon>
        <taxon>Tracheophyta</taxon>
        <taxon>Spermatophyta</taxon>
        <taxon>Magnoliopsida</taxon>
        <taxon>eudicotyledons</taxon>
        <taxon>Gunneridae</taxon>
        <taxon>Pentapetalae</taxon>
        <taxon>rosids</taxon>
        <taxon>malvids</taxon>
        <taxon>Brassicales</taxon>
        <taxon>Brassicaceae</taxon>
        <taxon>Brassiceae</taxon>
        <taxon>Brassica</taxon>
    </lineage>
</organism>
<dbReference type="InterPro" id="IPR029039">
    <property type="entry name" value="Flavoprotein-like_sf"/>
</dbReference>
<evidence type="ECO:0000256" key="1">
    <source>
        <dbReference type="ARBA" id="ARBA00022630"/>
    </source>
</evidence>
<dbReference type="InterPro" id="IPR008254">
    <property type="entry name" value="Flavodoxin/NO_synth"/>
</dbReference>
<proteinExistence type="predicted"/>
<dbReference type="PANTHER" id="PTHR19384:SF17">
    <property type="entry name" value="NADPH--CYTOCHROME P450 REDUCTASE"/>
    <property type="match status" value="1"/>
</dbReference>
<keyword evidence="4" id="KW-1185">Reference proteome</keyword>
<dbReference type="EMBL" id="JADBGQ010000001">
    <property type="protein sequence ID" value="KAG5415887.1"/>
    <property type="molecule type" value="Genomic_DNA"/>
</dbReference>
<dbReference type="Gene3D" id="3.40.50.360">
    <property type="match status" value="1"/>
</dbReference>
<dbReference type="InterPro" id="IPR001094">
    <property type="entry name" value="Flavdoxin-like"/>
</dbReference>
<evidence type="ECO:0000259" key="2">
    <source>
        <dbReference type="PROSITE" id="PS50902"/>
    </source>
</evidence>
<name>A0ABQ7NYG1_BRACM</name>
<dbReference type="Pfam" id="PF00258">
    <property type="entry name" value="Flavodoxin_1"/>
    <property type="match status" value="1"/>
</dbReference>
<evidence type="ECO:0000313" key="4">
    <source>
        <dbReference type="Proteomes" id="UP000823674"/>
    </source>
</evidence>
<feature type="domain" description="Flavodoxin-like" evidence="2">
    <location>
        <begin position="99"/>
        <end position="238"/>
    </location>
</feature>
<dbReference type="PROSITE" id="PS50902">
    <property type="entry name" value="FLAVODOXIN_LIKE"/>
    <property type="match status" value="1"/>
</dbReference>
<reference evidence="3 4" key="1">
    <citation type="submission" date="2021-03" db="EMBL/GenBank/DDBJ databases">
        <authorList>
            <person name="King G.J."/>
            <person name="Bancroft I."/>
            <person name="Baten A."/>
            <person name="Bloomfield J."/>
            <person name="Borpatragohain P."/>
            <person name="He Z."/>
            <person name="Irish N."/>
            <person name="Irwin J."/>
            <person name="Liu K."/>
            <person name="Mauleon R.P."/>
            <person name="Moore J."/>
            <person name="Morris R."/>
            <person name="Ostergaard L."/>
            <person name="Wang B."/>
            <person name="Wells R."/>
        </authorList>
    </citation>
    <scope>NUCLEOTIDE SEQUENCE [LARGE SCALE GENOMIC DNA]</scope>
    <source>
        <strain evidence="3">R-o-18</strain>
        <tissue evidence="3">Leaf</tissue>
    </source>
</reference>
<sequence length="324" mass="35975">MTHKKAGLTGRSLFGFGFKAVRPSLPAGQPIEQHLEASSISFLSSPENEKKERVKGDGASTTTAIVFPPSGDHIVLELHQRSFFTCIGDDEVDDGRKKVTIFFGTQTRTAEGVKMMKAKARYEKIRFKMVDLDDYAADDDEYEEKYGDGEPTDNAARFYQWFTEVILLLLGGNDRGDWLKNLKYGVFELGNRQYVLQVAKVVDDILVEQGAQHLVQVGLGDDDQCIEDDFTACSEDALGSVLERPAVSSMIGYTTLTYVPRDSLQRSVHLAVRVWDDLLETAARADLTRSDRQSDEPAAVRDGTGRINPFDISTCFSLVIVVVS</sequence>
<comment type="caution">
    <text evidence="3">The sequence shown here is derived from an EMBL/GenBank/DDBJ whole genome shotgun (WGS) entry which is preliminary data.</text>
</comment>
<evidence type="ECO:0000313" key="3">
    <source>
        <dbReference type="EMBL" id="KAG5415887.1"/>
    </source>
</evidence>
<dbReference type="SUPFAM" id="SSF52218">
    <property type="entry name" value="Flavoproteins"/>
    <property type="match status" value="1"/>
</dbReference>
<dbReference type="PANTHER" id="PTHR19384">
    <property type="entry name" value="NITRIC OXIDE SYNTHASE-RELATED"/>
    <property type="match status" value="1"/>
</dbReference>
<accession>A0ABQ7NYG1</accession>
<dbReference type="PRINTS" id="PR00369">
    <property type="entry name" value="FLAVODOXIN"/>
</dbReference>
<keyword evidence="1" id="KW-0285">Flavoprotein</keyword>
<dbReference type="Proteomes" id="UP000823674">
    <property type="component" value="Chromosome A01"/>
</dbReference>